<evidence type="ECO:0000313" key="10">
    <source>
        <dbReference type="Proteomes" id="UP000298138"/>
    </source>
</evidence>
<dbReference type="Pfam" id="PF09468">
    <property type="entry name" value="RNase_H2-Ydr279"/>
    <property type="match status" value="1"/>
</dbReference>
<protein>
    <recommendedName>
        <fullName evidence="2">Ribonuclease H2 subunit B</fullName>
    </recommendedName>
    <alternativeName>
        <fullName evidence="5">Ribonuclease HI subunit B</fullName>
    </alternativeName>
</protein>
<name>A0A4S2N8G4_9PEZI</name>
<feature type="domain" description="Ribonuclease H2 subunit B wHTH" evidence="7">
    <location>
        <begin position="121"/>
        <end position="290"/>
    </location>
</feature>
<feature type="domain" description="Rnh202 triple barrel" evidence="8">
    <location>
        <begin position="8"/>
        <end position="97"/>
    </location>
</feature>
<dbReference type="EMBL" id="ML220112">
    <property type="protein sequence ID" value="TGZ85627.1"/>
    <property type="molecule type" value="Genomic_DNA"/>
</dbReference>
<dbReference type="OrthoDB" id="29098at2759"/>
<evidence type="ECO:0000256" key="2">
    <source>
        <dbReference type="ARBA" id="ARBA00019062"/>
    </source>
</evidence>
<feature type="region of interest" description="Disordered" evidence="6">
    <location>
        <begin position="223"/>
        <end position="259"/>
    </location>
</feature>
<dbReference type="PANTHER" id="PTHR13383">
    <property type="entry name" value="RIBONUCLEASE H2 SUBUNIT B"/>
    <property type="match status" value="1"/>
</dbReference>
<dbReference type="InterPro" id="IPR041195">
    <property type="entry name" value="Rnh202_N"/>
</dbReference>
<dbReference type="Proteomes" id="UP000298138">
    <property type="component" value="Unassembled WGS sequence"/>
</dbReference>
<comment type="function">
    <text evidence="4">Non catalytic subunit of RNase H2, an endonuclease that specifically degrades the RNA of RNA:DNA hybrids. Participates in DNA replication, possibly by mediating the removal of lagging-strand Okazaki fragment RNA primers during DNA replication. Mediates the excision of single ribonucleotides from DNA:RNA duplexes.</text>
</comment>
<evidence type="ECO:0000256" key="4">
    <source>
        <dbReference type="ARBA" id="ARBA00024778"/>
    </source>
</evidence>
<reference evidence="9 10" key="1">
    <citation type="submission" date="2019-04" db="EMBL/GenBank/DDBJ databases">
        <title>Comparative genomics and transcriptomics to analyze fruiting body development in filamentous ascomycetes.</title>
        <authorList>
            <consortium name="DOE Joint Genome Institute"/>
            <person name="Lutkenhaus R."/>
            <person name="Traeger S."/>
            <person name="Breuer J."/>
            <person name="Kuo A."/>
            <person name="Lipzen A."/>
            <person name="Pangilinan J."/>
            <person name="Dilworth D."/>
            <person name="Sandor L."/>
            <person name="Poggeler S."/>
            <person name="Barry K."/>
            <person name="Grigoriev I.V."/>
            <person name="Nowrousian M."/>
        </authorList>
    </citation>
    <scope>NUCLEOTIDE SEQUENCE [LARGE SCALE GENOMIC DNA]</scope>
    <source>
        <strain evidence="9 10">CBS 389.68</strain>
    </source>
</reference>
<dbReference type="PANTHER" id="PTHR13383:SF11">
    <property type="entry name" value="RIBONUCLEASE H2 SUBUNIT B"/>
    <property type="match status" value="1"/>
</dbReference>
<sequence>MAPKICLLPADTSDSSTTTDLITFITLPHPRCSAPTRYLLHPTLGLHEFTLIPSRKSAPRSWLLAPTSPSTSSTSTTWLSSGHVLSDSSLYISTRLDPLFLLLPALLPEKSSASIAGRNLAHWTALLAPGSVARRHAEQRIRAVCDSVDVGGGQAYRVSEKKVMDVLMKKCQVMVEGGLPKSLEEEFVIKPLVKPLTAAPAPAAPLPTPTADGEGERILEVREDRKSSAGETLALPTPPETQQSTPLESTTTSTDTAADNNDTHLHQLLRLRTASQFLSASYLPAHIESTFLAHFAAQHDFTVLDTHLAELKCQRAELAAVRSSDFSMKRGLADEEADDRAEKRRKKEEEERKKKKTVTQGVKQLSKVNTRGMAKMTSFFKKVEPKK</sequence>
<proteinExistence type="predicted"/>
<dbReference type="Gene3D" id="1.10.20.120">
    <property type="match status" value="1"/>
</dbReference>
<organism evidence="9 10">
    <name type="scientific">Ascodesmis nigricans</name>
    <dbReference type="NCBI Taxonomy" id="341454"/>
    <lineage>
        <taxon>Eukaryota</taxon>
        <taxon>Fungi</taxon>
        <taxon>Dikarya</taxon>
        <taxon>Ascomycota</taxon>
        <taxon>Pezizomycotina</taxon>
        <taxon>Pezizomycetes</taxon>
        <taxon>Pezizales</taxon>
        <taxon>Ascodesmidaceae</taxon>
        <taxon>Ascodesmis</taxon>
    </lineage>
</organism>
<evidence type="ECO:0000259" key="8">
    <source>
        <dbReference type="Pfam" id="PF17745"/>
    </source>
</evidence>
<evidence type="ECO:0000313" key="9">
    <source>
        <dbReference type="EMBL" id="TGZ85627.1"/>
    </source>
</evidence>
<dbReference type="InterPro" id="IPR040456">
    <property type="entry name" value="RNase_H2_suB"/>
</dbReference>
<dbReference type="AlphaFoldDB" id="A0A4S2N8G4"/>
<dbReference type="GO" id="GO:0005654">
    <property type="term" value="C:nucleoplasm"/>
    <property type="evidence" value="ECO:0007669"/>
    <property type="project" value="TreeGrafter"/>
</dbReference>
<keyword evidence="10" id="KW-1185">Reference proteome</keyword>
<dbReference type="GO" id="GO:0032299">
    <property type="term" value="C:ribonuclease H2 complex"/>
    <property type="evidence" value="ECO:0007669"/>
    <property type="project" value="InterPro"/>
</dbReference>
<evidence type="ECO:0000256" key="6">
    <source>
        <dbReference type="SAM" id="MobiDB-lite"/>
    </source>
</evidence>
<keyword evidence="3" id="KW-0539">Nucleus</keyword>
<accession>A0A4S2N8G4</accession>
<evidence type="ECO:0000256" key="5">
    <source>
        <dbReference type="ARBA" id="ARBA00033464"/>
    </source>
</evidence>
<dbReference type="InterPro" id="IPR019024">
    <property type="entry name" value="RNase_H2_suB_wHTH"/>
</dbReference>
<dbReference type="Pfam" id="PF17745">
    <property type="entry name" value="Ydr279_N"/>
    <property type="match status" value="1"/>
</dbReference>
<gene>
    <name evidence="9" type="ORF">EX30DRAFT_28939</name>
</gene>
<feature type="region of interest" description="Disordered" evidence="6">
    <location>
        <begin position="329"/>
        <end position="367"/>
    </location>
</feature>
<dbReference type="InParanoid" id="A0A4S2N8G4"/>
<evidence type="ECO:0000256" key="3">
    <source>
        <dbReference type="ARBA" id="ARBA00023242"/>
    </source>
</evidence>
<feature type="compositionally biased region" description="Low complexity" evidence="6">
    <location>
        <begin position="249"/>
        <end position="259"/>
    </location>
</feature>
<dbReference type="GO" id="GO:0006401">
    <property type="term" value="P:RNA catabolic process"/>
    <property type="evidence" value="ECO:0007669"/>
    <property type="project" value="TreeGrafter"/>
</dbReference>
<evidence type="ECO:0000256" key="1">
    <source>
        <dbReference type="ARBA" id="ARBA00004123"/>
    </source>
</evidence>
<dbReference type="STRING" id="341454.A0A4S2N8G4"/>
<comment type="subcellular location">
    <subcellularLocation>
        <location evidence="1">Nucleus</location>
    </subcellularLocation>
</comment>
<evidence type="ECO:0000259" key="7">
    <source>
        <dbReference type="Pfam" id="PF09468"/>
    </source>
</evidence>